<keyword evidence="2" id="KW-1133">Transmembrane helix</keyword>
<accession>A0A6J5NTH8</accession>
<sequence>MKTIKKYWAIIVGAILAAFGIGIAVNKKLNDKQLAKSDKKIDDNKQQADVISGKVDAIEDQKTDIKKDITALTADVKELEEKKQEVTTTTPKTAKQAKENILNKTNKKKKK</sequence>
<proteinExistence type="predicted"/>
<evidence type="ECO:0000256" key="1">
    <source>
        <dbReference type="SAM" id="MobiDB-lite"/>
    </source>
</evidence>
<gene>
    <name evidence="3" type="ORF">UFOVP723_181</name>
</gene>
<dbReference type="EMBL" id="LR796697">
    <property type="protein sequence ID" value="CAB4160438.1"/>
    <property type="molecule type" value="Genomic_DNA"/>
</dbReference>
<evidence type="ECO:0000256" key="2">
    <source>
        <dbReference type="SAM" id="Phobius"/>
    </source>
</evidence>
<organism evidence="3">
    <name type="scientific">uncultured Caudovirales phage</name>
    <dbReference type="NCBI Taxonomy" id="2100421"/>
    <lineage>
        <taxon>Viruses</taxon>
        <taxon>Duplodnaviria</taxon>
        <taxon>Heunggongvirae</taxon>
        <taxon>Uroviricota</taxon>
        <taxon>Caudoviricetes</taxon>
        <taxon>Peduoviridae</taxon>
        <taxon>Maltschvirus</taxon>
        <taxon>Maltschvirus maltsch</taxon>
    </lineage>
</organism>
<name>A0A6J5NTH8_9CAUD</name>
<feature type="region of interest" description="Disordered" evidence="1">
    <location>
        <begin position="82"/>
        <end position="111"/>
    </location>
</feature>
<feature type="transmembrane region" description="Helical" evidence="2">
    <location>
        <begin position="7"/>
        <end position="25"/>
    </location>
</feature>
<keyword evidence="2" id="KW-0472">Membrane</keyword>
<evidence type="ECO:0000313" key="3">
    <source>
        <dbReference type="EMBL" id="CAB4160438.1"/>
    </source>
</evidence>
<feature type="compositionally biased region" description="Low complexity" evidence="1">
    <location>
        <begin position="86"/>
        <end position="104"/>
    </location>
</feature>
<reference evidence="3" key="1">
    <citation type="submission" date="2020-04" db="EMBL/GenBank/DDBJ databases">
        <authorList>
            <person name="Chiriac C."/>
            <person name="Salcher M."/>
            <person name="Ghai R."/>
            <person name="Kavagutti S V."/>
        </authorList>
    </citation>
    <scope>NUCLEOTIDE SEQUENCE</scope>
</reference>
<keyword evidence="2" id="KW-0812">Transmembrane</keyword>
<protein>
    <submittedName>
        <fullName evidence="3">Uncharacterized protein</fullName>
    </submittedName>
</protein>